<proteinExistence type="predicted"/>
<dbReference type="InterPro" id="IPR025669">
    <property type="entry name" value="AAA_dom"/>
</dbReference>
<dbReference type="CDD" id="cd02042">
    <property type="entry name" value="ParAB_family"/>
    <property type="match status" value="1"/>
</dbReference>
<dbReference type="EMBL" id="JADKFW010000021">
    <property type="protein sequence ID" value="MBK9719715.1"/>
    <property type="molecule type" value="Genomic_DNA"/>
</dbReference>
<dbReference type="Pfam" id="PF13614">
    <property type="entry name" value="AAA_31"/>
    <property type="match status" value="1"/>
</dbReference>
<dbReference type="InterPro" id="IPR050678">
    <property type="entry name" value="DNA_Partitioning_ATPase"/>
</dbReference>
<dbReference type="Proteomes" id="UP000808349">
    <property type="component" value="Unassembled WGS sequence"/>
</dbReference>
<evidence type="ECO:0000313" key="3">
    <source>
        <dbReference type="Proteomes" id="UP000808349"/>
    </source>
</evidence>
<dbReference type="InterPro" id="IPR027417">
    <property type="entry name" value="P-loop_NTPase"/>
</dbReference>
<dbReference type="AlphaFoldDB" id="A0A9D7SBR5"/>
<reference evidence="2 3" key="1">
    <citation type="submission" date="2020-10" db="EMBL/GenBank/DDBJ databases">
        <title>Connecting structure to function with the recovery of over 1000 high-quality activated sludge metagenome-assembled genomes encoding full-length rRNA genes using long-read sequencing.</title>
        <authorList>
            <person name="Singleton C.M."/>
            <person name="Petriglieri F."/>
            <person name="Kristensen J.M."/>
            <person name="Kirkegaard R.H."/>
            <person name="Michaelsen T.Y."/>
            <person name="Andersen M.H."/>
            <person name="Karst S.M."/>
            <person name="Dueholm M.S."/>
            <person name="Nielsen P.H."/>
            <person name="Albertsen M."/>
        </authorList>
    </citation>
    <scope>NUCLEOTIDE SEQUENCE [LARGE SCALE GENOMIC DNA]</scope>
    <source>
        <strain evidence="2">Ribe_18-Q3-R11-54_BAT3C.373</strain>
    </source>
</reference>
<evidence type="ECO:0000313" key="2">
    <source>
        <dbReference type="EMBL" id="MBK9719715.1"/>
    </source>
</evidence>
<dbReference type="FunFam" id="3.40.50.300:FF:000285">
    <property type="entry name" value="Sporulation initiation inhibitor Soj"/>
    <property type="match status" value="1"/>
</dbReference>
<feature type="domain" description="AAA" evidence="1">
    <location>
        <begin position="3"/>
        <end position="178"/>
    </location>
</feature>
<dbReference type="Gene3D" id="3.40.50.300">
    <property type="entry name" value="P-loop containing nucleotide triphosphate hydrolases"/>
    <property type="match status" value="1"/>
</dbReference>
<comment type="caution">
    <text evidence="2">The sequence shown here is derived from an EMBL/GenBank/DDBJ whole genome shotgun (WGS) entry which is preliminary data.</text>
</comment>
<evidence type="ECO:0000259" key="1">
    <source>
        <dbReference type="Pfam" id="PF13614"/>
    </source>
</evidence>
<dbReference type="PANTHER" id="PTHR13696:SF52">
    <property type="entry name" value="PARA FAMILY PROTEIN CT_582"/>
    <property type="match status" value="1"/>
</dbReference>
<organism evidence="2 3">
    <name type="scientific">Candidatus Defluviibacterium haderslevense</name>
    <dbReference type="NCBI Taxonomy" id="2981993"/>
    <lineage>
        <taxon>Bacteria</taxon>
        <taxon>Pseudomonadati</taxon>
        <taxon>Bacteroidota</taxon>
        <taxon>Saprospiria</taxon>
        <taxon>Saprospirales</taxon>
        <taxon>Saprospiraceae</taxon>
        <taxon>Candidatus Defluviibacterium</taxon>
    </lineage>
</organism>
<accession>A0A9D7SBR5</accession>
<gene>
    <name evidence="2" type="ORF">IPO85_19795</name>
</gene>
<name>A0A9D7SBR5_9BACT</name>
<protein>
    <submittedName>
        <fullName evidence="2">ParA family protein</fullName>
    </submittedName>
</protein>
<dbReference type="PANTHER" id="PTHR13696">
    <property type="entry name" value="P-LOOP CONTAINING NUCLEOSIDE TRIPHOSPHATE HYDROLASE"/>
    <property type="match status" value="1"/>
</dbReference>
<dbReference type="SUPFAM" id="SSF52540">
    <property type="entry name" value="P-loop containing nucleoside triphosphate hydrolases"/>
    <property type="match status" value="1"/>
</dbReference>
<sequence>MGKIIAIANQKGGVGKTTTSINLAACLAILEHKILLVDADPQANSTSGSGGDLNDFEISLYDCMINGADPKLAIIETTTPNLFLLPSTIDLVGADIELVNMESREFVMKGVLDKIRDQFDYIFIDCLPSLGLMTINALVAADSVIIPVQSELFALEGLSKIKNTIELVKDSLNPSLKVEGVLLSMFDKRLRMSTMIVKDLKENIKLPVFDTIIHRNSKITEAPLVKKPVVLYDAASKGSFNFLNFAQEFLNKQSKKTHHESKK</sequence>